<protein>
    <submittedName>
        <fullName evidence="2">Uncharacterized protein</fullName>
    </submittedName>
</protein>
<evidence type="ECO:0000313" key="2">
    <source>
        <dbReference type="EMBL" id="EZA58426.1"/>
    </source>
</evidence>
<gene>
    <name evidence="2" type="ORF">X777_01383</name>
</gene>
<name>A0A026WRW6_OOCBI</name>
<evidence type="ECO:0000313" key="3">
    <source>
        <dbReference type="Proteomes" id="UP000053097"/>
    </source>
</evidence>
<feature type="compositionally biased region" description="Polar residues" evidence="1">
    <location>
        <begin position="17"/>
        <end position="41"/>
    </location>
</feature>
<dbReference type="OrthoDB" id="5837785at2759"/>
<reference evidence="2 3" key="1">
    <citation type="journal article" date="2014" name="Curr. Biol.">
        <title>The genome of the clonal raider ant Cerapachys biroi.</title>
        <authorList>
            <person name="Oxley P.R."/>
            <person name="Ji L."/>
            <person name="Fetter-Pruneda I."/>
            <person name="McKenzie S.K."/>
            <person name="Li C."/>
            <person name="Hu H."/>
            <person name="Zhang G."/>
            <person name="Kronauer D.J."/>
        </authorList>
    </citation>
    <scope>NUCLEOTIDE SEQUENCE [LARGE SCALE GENOMIC DNA]</scope>
</reference>
<evidence type="ECO:0000256" key="1">
    <source>
        <dbReference type="SAM" id="MobiDB-lite"/>
    </source>
</evidence>
<accession>A0A026WRW6</accession>
<sequence>MPRVSVAGLRRRWGNKHNGNLQESSPEVSSTDTFSSNFQVNSGSMREEDLQLWDLDLHRGLRTQSNTDHYRAITTNSSELSNNDRPTSPFSISTQGKCNQ</sequence>
<dbReference type="EMBL" id="KK107128">
    <property type="protein sequence ID" value="EZA58426.1"/>
    <property type="molecule type" value="Genomic_DNA"/>
</dbReference>
<keyword evidence="3" id="KW-1185">Reference proteome</keyword>
<dbReference type="Proteomes" id="UP000053097">
    <property type="component" value="Unassembled WGS sequence"/>
</dbReference>
<organism evidence="2 3">
    <name type="scientific">Ooceraea biroi</name>
    <name type="common">Clonal raider ant</name>
    <name type="synonym">Cerapachys biroi</name>
    <dbReference type="NCBI Taxonomy" id="2015173"/>
    <lineage>
        <taxon>Eukaryota</taxon>
        <taxon>Metazoa</taxon>
        <taxon>Ecdysozoa</taxon>
        <taxon>Arthropoda</taxon>
        <taxon>Hexapoda</taxon>
        <taxon>Insecta</taxon>
        <taxon>Pterygota</taxon>
        <taxon>Neoptera</taxon>
        <taxon>Endopterygota</taxon>
        <taxon>Hymenoptera</taxon>
        <taxon>Apocrita</taxon>
        <taxon>Aculeata</taxon>
        <taxon>Formicoidea</taxon>
        <taxon>Formicidae</taxon>
        <taxon>Dorylinae</taxon>
        <taxon>Ooceraea</taxon>
    </lineage>
</organism>
<dbReference type="OMA" id="HYRTANT"/>
<dbReference type="STRING" id="2015173.A0A026WRW6"/>
<feature type="region of interest" description="Disordered" evidence="1">
    <location>
        <begin position="64"/>
        <end position="100"/>
    </location>
</feature>
<dbReference type="AlphaFoldDB" id="A0A026WRW6"/>
<proteinExistence type="predicted"/>
<feature type="region of interest" description="Disordered" evidence="1">
    <location>
        <begin position="1"/>
        <end position="41"/>
    </location>
</feature>